<evidence type="ECO:0000313" key="1">
    <source>
        <dbReference type="EMBL" id="MBJ7539994.1"/>
    </source>
</evidence>
<name>A0A934MY36_9GAMM</name>
<organism evidence="1 2">
    <name type="scientific">Marinomonas transparens</name>
    <dbReference type="NCBI Taxonomy" id="2795388"/>
    <lineage>
        <taxon>Bacteria</taxon>
        <taxon>Pseudomonadati</taxon>
        <taxon>Pseudomonadota</taxon>
        <taxon>Gammaproteobacteria</taxon>
        <taxon>Oceanospirillales</taxon>
        <taxon>Oceanospirillaceae</taxon>
        <taxon>Marinomonas</taxon>
    </lineage>
</organism>
<sequence>MYANTQATAMNMGMPDVCKTLVVLVVVPIPYPNIAPTSTAVPNVNNHTIMAMPAHNLMTEIPLSNGNQAGVLGGVVSSMIMGKVKHDMGSTKVFISGAPATMMLSPTGHNGMPPNAQGMTMTPCQTKVMYMS</sequence>
<keyword evidence="2" id="KW-1185">Reference proteome</keyword>
<dbReference type="AlphaFoldDB" id="A0A934MY36"/>
<dbReference type="Proteomes" id="UP000628710">
    <property type="component" value="Unassembled WGS sequence"/>
</dbReference>
<evidence type="ECO:0000313" key="2">
    <source>
        <dbReference type="Proteomes" id="UP000628710"/>
    </source>
</evidence>
<protein>
    <submittedName>
        <fullName evidence="1">DUF4150 domain-containing protein</fullName>
    </submittedName>
</protein>
<dbReference type="EMBL" id="JAEMNX010000041">
    <property type="protein sequence ID" value="MBJ7539994.1"/>
    <property type="molecule type" value="Genomic_DNA"/>
</dbReference>
<proteinExistence type="predicted"/>
<comment type="caution">
    <text evidence="1">The sequence shown here is derived from an EMBL/GenBank/DDBJ whole genome shotgun (WGS) entry which is preliminary data.</text>
</comment>
<dbReference type="RefSeq" id="WP_199470387.1">
    <property type="nucleotide sequence ID" value="NZ_JAEMNX010000041.1"/>
</dbReference>
<gene>
    <name evidence="1" type="ORF">I8J31_20200</name>
</gene>
<accession>A0A934MY36</accession>
<dbReference type="Pfam" id="PF13665">
    <property type="entry name" value="Tox-PAAR-like"/>
    <property type="match status" value="1"/>
</dbReference>
<reference evidence="1" key="1">
    <citation type="submission" date="2020-12" db="EMBL/GenBank/DDBJ databases">
        <title>Marinomonas arctica sp. nov., a psychrotolerant bacterium isolated from the Arctic.</title>
        <authorList>
            <person name="Zhang Y."/>
        </authorList>
    </citation>
    <scope>NUCLEOTIDE SEQUENCE</scope>
    <source>
        <strain evidence="1">C1424</strain>
    </source>
</reference>